<evidence type="ECO:0008006" key="7">
    <source>
        <dbReference type="Google" id="ProtNLM"/>
    </source>
</evidence>
<evidence type="ECO:0000256" key="1">
    <source>
        <dbReference type="ARBA" id="ARBA00004906"/>
    </source>
</evidence>
<evidence type="ECO:0000313" key="5">
    <source>
        <dbReference type="EMBL" id="OQU80116.1"/>
    </source>
</evidence>
<keyword evidence="6" id="KW-1185">Reference proteome</keyword>
<dbReference type="PANTHER" id="PTHR26379">
    <property type="entry name" value="BTB/POZ AND MATH DOMAIN-CONTAINING PROTEIN 1"/>
    <property type="match status" value="1"/>
</dbReference>
<evidence type="ECO:0000259" key="4">
    <source>
        <dbReference type="PROSITE" id="PS50144"/>
    </source>
</evidence>
<dbReference type="EMBL" id="CM000766">
    <property type="protein sequence ID" value="OQU80116.1"/>
    <property type="molecule type" value="Genomic_DNA"/>
</dbReference>
<dbReference type="AlphaFoldDB" id="A0A1Z5R9R1"/>
<comment type="similarity">
    <text evidence="2">Belongs to the Tdpoz family.</text>
</comment>
<dbReference type="InterPro" id="IPR056423">
    <property type="entry name" value="BACK_BPM_SPOP"/>
</dbReference>
<evidence type="ECO:0000259" key="3">
    <source>
        <dbReference type="PROSITE" id="PS50097"/>
    </source>
</evidence>
<dbReference type="Pfam" id="PF00651">
    <property type="entry name" value="BTB"/>
    <property type="match status" value="1"/>
</dbReference>
<dbReference type="PANTHER" id="PTHR26379:SF438">
    <property type="entry name" value="OS08G0128700 PROTEIN"/>
    <property type="match status" value="1"/>
</dbReference>
<sequence>MAGRTPTSSTRTVATRSTCTPVIQHGSHVFDIMGYSVHKAMGSGLSISSGIFSVGGHDWSIVFFPNNPIYSVDDGGGAVQPCISVYLALMSKGAKVLASCDLGLVDHTTGLPSSFHRTPEPREFRYGDGSMYFPQTTAAAFMDSAQLEASAYLHDDRLTIHCDIAVIKKPSVFTGNTFAGRLEAPPPPNITEHLAKLLETGEGADVTFVVGGETFVAHKFLLAARSPVLRAELCGPMREAATQHVTVDDVQPDHLLVAANRYDVERLKLICQGILCDNLDPGNVATTLALAYHYNCPKLKNLCFQLITDPNTMEAVKATPGYKDLKTNYPCILADALEFKTTTSRSFHQG</sequence>
<dbReference type="Gene3D" id="1.25.40.420">
    <property type="match status" value="1"/>
</dbReference>
<feature type="domain" description="BTB" evidence="3">
    <location>
        <begin position="204"/>
        <end position="255"/>
    </location>
</feature>
<dbReference type="InterPro" id="IPR011333">
    <property type="entry name" value="SKP1/BTB/POZ_sf"/>
</dbReference>
<comment type="pathway">
    <text evidence="1">Protein modification; protein ubiquitination.</text>
</comment>
<dbReference type="eggNOG" id="KOG1987">
    <property type="taxonomic scope" value="Eukaryota"/>
</dbReference>
<dbReference type="SMART" id="SM00225">
    <property type="entry name" value="BTB"/>
    <property type="match status" value="1"/>
</dbReference>
<proteinExistence type="inferred from homology"/>
<name>A0A1Z5R9R1_SORBI</name>
<dbReference type="InterPro" id="IPR000210">
    <property type="entry name" value="BTB/POZ_dom"/>
</dbReference>
<dbReference type="InterPro" id="IPR002083">
    <property type="entry name" value="MATH/TRAF_dom"/>
</dbReference>
<dbReference type="InterPro" id="IPR045005">
    <property type="entry name" value="BPM1-6"/>
</dbReference>
<accession>A0A1Z5R9R1</accession>
<reference evidence="6" key="2">
    <citation type="journal article" date="2018" name="Plant J.">
        <title>The Sorghum bicolor reference genome: improved assembly, gene annotations, a transcriptome atlas, and signatures of genome organization.</title>
        <authorList>
            <person name="McCormick R.F."/>
            <person name="Truong S.K."/>
            <person name="Sreedasyam A."/>
            <person name="Jenkins J."/>
            <person name="Shu S."/>
            <person name="Sims D."/>
            <person name="Kennedy M."/>
            <person name="Amirebrahimi M."/>
            <person name="Weers B.D."/>
            <person name="McKinley B."/>
            <person name="Mattison A."/>
            <person name="Morishige D.T."/>
            <person name="Grimwood J."/>
            <person name="Schmutz J."/>
            <person name="Mullet J.E."/>
        </authorList>
    </citation>
    <scope>NUCLEOTIDE SEQUENCE [LARGE SCALE GENOMIC DNA]</scope>
    <source>
        <strain evidence="6">cv. BTx623</strain>
    </source>
</reference>
<dbReference type="Gene3D" id="3.30.710.10">
    <property type="entry name" value="Potassium Channel Kv1.1, Chain A"/>
    <property type="match status" value="1"/>
</dbReference>
<dbReference type="InParanoid" id="A0A1Z5R9R1"/>
<dbReference type="SUPFAM" id="SSF54695">
    <property type="entry name" value="POZ domain"/>
    <property type="match status" value="1"/>
</dbReference>
<dbReference type="Pfam" id="PF24570">
    <property type="entry name" value="BACK_BPM_SPOP"/>
    <property type="match status" value="1"/>
</dbReference>
<dbReference type="InterPro" id="IPR008974">
    <property type="entry name" value="TRAF-like"/>
</dbReference>
<dbReference type="Gene3D" id="2.60.210.10">
    <property type="entry name" value="Apoptosis, Tumor Necrosis Factor Receptor Associated Protein 2, Chain A"/>
    <property type="match status" value="1"/>
</dbReference>
<dbReference type="PROSITE" id="PS50097">
    <property type="entry name" value="BTB"/>
    <property type="match status" value="1"/>
</dbReference>
<dbReference type="Gramene" id="OQU80116">
    <property type="protein sequence ID" value="OQU80116"/>
    <property type="gene ID" value="SORBI_3007G081200"/>
</dbReference>
<dbReference type="CDD" id="cd00121">
    <property type="entry name" value="MATH"/>
    <property type="match status" value="1"/>
</dbReference>
<organism evidence="5 6">
    <name type="scientific">Sorghum bicolor</name>
    <name type="common">Sorghum</name>
    <name type="synonym">Sorghum vulgare</name>
    <dbReference type="NCBI Taxonomy" id="4558"/>
    <lineage>
        <taxon>Eukaryota</taxon>
        <taxon>Viridiplantae</taxon>
        <taxon>Streptophyta</taxon>
        <taxon>Embryophyta</taxon>
        <taxon>Tracheophyta</taxon>
        <taxon>Spermatophyta</taxon>
        <taxon>Magnoliopsida</taxon>
        <taxon>Liliopsida</taxon>
        <taxon>Poales</taxon>
        <taxon>Poaceae</taxon>
        <taxon>PACMAD clade</taxon>
        <taxon>Panicoideae</taxon>
        <taxon>Andropogonodae</taxon>
        <taxon>Andropogoneae</taxon>
        <taxon>Sorghinae</taxon>
        <taxon>Sorghum</taxon>
    </lineage>
</organism>
<evidence type="ECO:0000256" key="2">
    <source>
        <dbReference type="ARBA" id="ARBA00010846"/>
    </source>
</evidence>
<protein>
    <recommendedName>
        <fullName evidence="7">BTB domain-containing protein</fullName>
    </recommendedName>
</protein>
<reference evidence="5 6" key="1">
    <citation type="journal article" date="2009" name="Nature">
        <title>The Sorghum bicolor genome and the diversification of grasses.</title>
        <authorList>
            <person name="Paterson A.H."/>
            <person name="Bowers J.E."/>
            <person name="Bruggmann R."/>
            <person name="Dubchak I."/>
            <person name="Grimwood J."/>
            <person name="Gundlach H."/>
            <person name="Haberer G."/>
            <person name="Hellsten U."/>
            <person name="Mitros T."/>
            <person name="Poliakov A."/>
            <person name="Schmutz J."/>
            <person name="Spannagl M."/>
            <person name="Tang H."/>
            <person name="Wang X."/>
            <person name="Wicker T."/>
            <person name="Bharti A.K."/>
            <person name="Chapman J."/>
            <person name="Feltus F.A."/>
            <person name="Gowik U."/>
            <person name="Grigoriev I.V."/>
            <person name="Lyons E."/>
            <person name="Maher C.A."/>
            <person name="Martis M."/>
            <person name="Narechania A."/>
            <person name="Otillar R.P."/>
            <person name="Penning B.W."/>
            <person name="Salamov A.A."/>
            <person name="Wang Y."/>
            <person name="Zhang L."/>
            <person name="Carpita N.C."/>
            <person name="Freeling M."/>
            <person name="Gingle A.R."/>
            <person name="Hash C.T."/>
            <person name="Keller B."/>
            <person name="Klein P."/>
            <person name="Kresovich S."/>
            <person name="McCann M.C."/>
            <person name="Ming R."/>
            <person name="Peterson D.G."/>
            <person name="Mehboob-ur-Rahman"/>
            <person name="Ware D."/>
            <person name="Westhoff P."/>
            <person name="Mayer K.F."/>
            <person name="Messing J."/>
            <person name="Rokhsar D.S."/>
        </authorList>
    </citation>
    <scope>NUCLEOTIDE SEQUENCE [LARGE SCALE GENOMIC DNA]</scope>
    <source>
        <strain evidence="6">cv. BTx623</strain>
    </source>
</reference>
<dbReference type="Proteomes" id="UP000000768">
    <property type="component" value="Chromosome 7"/>
</dbReference>
<dbReference type="SUPFAM" id="SSF49599">
    <property type="entry name" value="TRAF domain-like"/>
    <property type="match status" value="1"/>
</dbReference>
<dbReference type="Pfam" id="PF22486">
    <property type="entry name" value="MATH_2"/>
    <property type="match status" value="1"/>
</dbReference>
<feature type="domain" description="MATH" evidence="4">
    <location>
        <begin position="25"/>
        <end position="164"/>
    </location>
</feature>
<dbReference type="PROSITE" id="PS50144">
    <property type="entry name" value="MATH"/>
    <property type="match status" value="1"/>
</dbReference>
<dbReference type="GO" id="GO:0016567">
    <property type="term" value="P:protein ubiquitination"/>
    <property type="evidence" value="ECO:0007669"/>
    <property type="project" value="InterPro"/>
</dbReference>
<evidence type="ECO:0000313" key="6">
    <source>
        <dbReference type="Proteomes" id="UP000000768"/>
    </source>
</evidence>
<gene>
    <name evidence="5" type="ORF">SORBI_3007G081200</name>
</gene>